<reference evidence="11 12" key="1">
    <citation type="submission" date="2021-08" db="EMBL/GenBank/DDBJ databases">
        <title>Lysobacter sp. strain CJ11 Genome sequencing and assembly.</title>
        <authorList>
            <person name="Kim I."/>
        </authorList>
    </citation>
    <scope>NUCLEOTIDE SEQUENCE [LARGE SCALE GENOMIC DNA]</scope>
    <source>
        <strain evidence="11 12">CJ11</strain>
    </source>
</reference>
<keyword evidence="12" id="KW-1185">Reference proteome</keyword>
<evidence type="ECO:0000256" key="4">
    <source>
        <dbReference type="ARBA" id="ARBA00022881"/>
    </source>
</evidence>
<evidence type="ECO:0000256" key="3">
    <source>
        <dbReference type="ARBA" id="ARBA00022769"/>
    </source>
</evidence>
<keyword evidence="5 7" id="KW-0234">DNA repair</keyword>
<gene>
    <name evidence="7 11" type="primary">uvrC</name>
    <name evidence="11" type="ORF">H8L67_06780</name>
</gene>
<evidence type="ECO:0000256" key="7">
    <source>
        <dbReference type="HAMAP-Rule" id="MF_00203"/>
    </source>
</evidence>
<dbReference type="Pfam" id="PF01541">
    <property type="entry name" value="GIY-YIG"/>
    <property type="match status" value="1"/>
</dbReference>
<dbReference type="NCBIfam" id="NF001824">
    <property type="entry name" value="PRK00558.1-5"/>
    <property type="match status" value="1"/>
</dbReference>
<dbReference type="SMART" id="SM00465">
    <property type="entry name" value="GIYc"/>
    <property type="match status" value="1"/>
</dbReference>
<dbReference type="Pfam" id="PF22920">
    <property type="entry name" value="UvrC_RNaseH"/>
    <property type="match status" value="1"/>
</dbReference>
<dbReference type="SUPFAM" id="SSF82771">
    <property type="entry name" value="GIY-YIG endonuclease"/>
    <property type="match status" value="1"/>
</dbReference>
<keyword evidence="4 7" id="KW-0267">Excision nuclease</keyword>
<feature type="domain" description="UvrC family homology region profile" evidence="10">
    <location>
        <begin position="256"/>
        <end position="492"/>
    </location>
</feature>
<name>A0ABX8WNB4_9GAMM</name>
<keyword evidence="6 7" id="KW-0742">SOS response</keyword>
<dbReference type="InterPro" id="IPR038476">
    <property type="entry name" value="UvrC_RNase_H_dom_sf"/>
</dbReference>
<dbReference type="InterPro" id="IPR004791">
    <property type="entry name" value="UvrC"/>
</dbReference>
<protein>
    <recommendedName>
        <fullName evidence="7">UvrABC system protein C</fullName>
        <shortName evidence="7">Protein UvrC</shortName>
    </recommendedName>
    <alternativeName>
        <fullName evidence="7">Excinuclease ABC subunit C</fullName>
    </alternativeName>
</protein>
<dbReference type="CDD" id="cd10434">
    <property type="entry name" value="GIY-YIG_UvrC_Cho"/>
    <property type="match status" value="1"/>
</dbReference>
<dbReference type="InterPro" id="IPR001943">
    <property type="entry name" value="UVR_dom"/>
</dbReference>
<dbReference type="PANTHER" id="PTHR30562">
    <property type="entry name" value="UVRC/OXIDOREDUCTASE"/>
    <property type="match status" value="1"/>
</dbReference>
<proteinExistence type="inferred from homology"/>
<dbReference type="InterPro" id="IPR036876">
    <property type="entry name" value="UVR_dom_sf"/>
</dbReference>
<evidence type="ECO:0000259" key="8">
    <source>
        <dbReference type="PROSITE" id="PS50151"/>
    </source>
</evidence>
<keyword evidence="1 7" id="KW-0963">Cytoplasm</keyword>
<evidence type="ECO:0000256" key="2">
    <source>
        <dbReference type="ARBA" id="ARBA00022763"/>
    </source>
</evidence>
<evidence type="ECO:0000313" key="11">
    <source>
        <dbReference type="EMBL" id="QYR52311.1"/>
    </source>
</evidence>
<feature type="domain" description="GIY-YIG" evidence="9">
    <location>
        <begin position="20"/>
        <end position="97"/>
    </location>
</feature>
<keyword evidence="3 7" id="KW-0228">DNA excision</keyword>
<dbReference type="InterPro" id="IPR010994">
    <property type="entry name" value="RuvA_2-like"/>
</dbReference>
<evidence type="ECO:0000256" key="5">
    <source>
        <dbReference type="ARBA" id="ARBA00023204"/>
    </source>
</evidence>
<dbReference type="InterPro" id="IPR050066">
    <property type="entry name" value="UvrABC_protein_C"/>
</dbReference>
<dbReference type="InterPro" id="IPR000305">
    <property type="entry name" value="GIY-YIG_endonuc"/>
</dbReference>
<dbReference type="Pfam" id="PF14520">
    <property type="entry name" value="HHH_5"/>
    <property type="match status" value="1"/>
</dbReference>
<dbReference type="InterPro" id="IPR047296">
    <property type="entry name" value="GIY-YIG_UvrC_Cho"/>
</dbReference>
<keyword evidence="2 7" id="KW-0227">DNA damage</keyword>
<dbReference type="Gene3D" id="3.40.1440.10">
    <property type="entry name" value="GIY-YIG endonuclease"/>
    <property type="match status" value="1"/>
</dbReference>
<dbReference type="Proteomes" id="UP000824755">
    <property type="component" value="Chromosome"/>
</dbReference>
<organism evidence="11 12">
    <name type="scientific">Lysobacter soyae</name>
    <dbReference type="NCBI Taxonomy" id="2764185"/>
    <lineage>
        <taxon>Bacteria</taxon>
        <taxon>Pseudomonadati</taxon>
        <taxon>Pseudomonadota</taxon>
        <taxon>Gammaproteobacteria</taxon>
        <taxon>Lysobacterales</taxon>
        <taxon>Lysobacteraceae</taxon>
        <taxon>Lysobacter</taxon>
    </lineage>
</organism>
<evidence type="ECO:0000259" key="9">
    <source>
        <dbReference type="PROSITE" id="PS50164"/>
    </source>
</evidence>
<dbReference type="InterPro" id="IPR035901">
    <property type="entry name" value="GIY-YIG_endonuc_sf"/>
</dbReference>
<sequence length="629" mass="69441">MSTSQPEPFDGKAFVKHLTNAPGVYRMYGADDRLLYVGKAASLKKRVSSYFSKAHNGRIALMVSQIQRMEVTVTRSASEALLVENELIKAHKPRYNILLRDDKSYPYVLITAGTWPRIKSHRGTRAGKGRFFGPYPSVLAVRDTLNLMHRLFKLRNCEDSVFKNRTRPCLQYQIGRCTAPCVGLISEQAYAEDVRRAEFFLSGRSDALTEDLTAQMHAASDALEFERAMQLRDLIGGIRKLQARESVENPEGDLDVLASSIVAGTACIVLLSVRDGRNLGTRTFFPKLNGHSDVAEALSAFLSQYYFEHTPPREIVVDRDFEDREMVQSALTEAAGRNIQIRTQVRGRRAVLLDMARRNVANAVNTENASQDAQAARVASLVELLGLTAAPKRVECFDISHTMGEATVASCVVFDEKGAVRDQYRRYNITGITPGDDYAAMHQALARRFRPREALAEDEAERVADEEARPMLPDVLLIDGGEGQLKQARDVLRELGVEGVVLVGVAKGEARKAGHETLILDDGREVQPGAFSPALQYIQQVRDEAHRFAITGHRGKRQKARTSSTLEEIEGIGPRKRAALLKYFGGLGGLKTASVLDIAKVDGISEALAERIYAGLHGTEAMEPDGTQG</sequence>
<dbReference type="PROSITE" id="PS50164">
    <property type="entry name" value="GIY_YIG"/>
    <property type="match status" value="1"/>
</dbReference>
<dbReference type="SUPFAM" id="SSF46600">
    <property type="entry name" value="C-terminal UvrC-binding domain of UvrB"/>
    <property type="match status" value="1"/>
</dbReference>
<evidence type="ECO:0000259" key="10">
    <source>
        <dbReference type="PROSITE" id="PS50165"/>
    </source>
</evidence>
<evidence type="ECO:0000313" key="12">
    <source>
        <dbReference type="Proteomes" id="UP000824755"/>
    </source>
</evidence>
<dbReference type="Pfam" id="PF08459">
    <property type="entry name" value="UvrC_RNaseH_dom"/>
    <property type="match status" value="1"/>
</dbReference>
<dbReference type="HAMAP" id="MF_00203">
    <property type="entry name" value="UvrC"/>
    <property type="match status" value="1"/>
</dbReference>
<dbReference type="PROSITE" id="PS50165">
    <property type="entry name" value="UVRC"/>
    <property type="match status" value="1"/>
</dbReference>
<dbReference type="Gene3D" id="4.10.860.10">
    <property type="entry name" value="UVR domain"/>
    <property type="match status" value="1"/>
</dbReference>
<dbReference type="Gene3D" id="1.10.150.20">
    <property type="entry name" value="5' to 3' exonuclease, C-terminal subdomain"/>
    <property type="match status" value="1"/>
</dbReference>
<dbReference type="RefSeq" id="WP_220379098.1">
    <property type="nucleotide sequence ID" value="NZ_CP080544.1"/>
</dbReference>
<dbReference type="InterPro" id="IPR001162">
    <property type="entry name" value="UvrC_RNase_H_dom"/>
</dbReference>
<dbReference type="Gene3D" id="3.30.420.340">
    <property type="entry name" value="UvrC, RNAse H endonuclease domain"/>
    <property type="match status" value="1"/>
</dbReference>
<dbReference type="PROSITE" id="PS50151">
    <property type="entry name" value="UVR"/>
    <property type="match status" value="1"/>
</dbReference>
<dbReference type="SUPFAM" id="SSF47781">
    <property type="entry name" value="RuvA domain 2-like"/>
    <property type="match status" value="1"/>
</dbReference>
<dbReference type="Pfam" id="PF02151">
    <property type="entry name" value="UVR"/>
    <property type="match status" value="1"/>
</dbReference>
<comment type="subcellular location">
    <subcellularLocation>
        <location evidence="7">Cytoplasm</location>
    </subcellularLocation>
</comment>
<accession>A0ABX8WNB4</accession>
<evidence type="ECO:0000256" key="6">
    <source>
        <dbReference type="ARBA" id="ARBA00023236"/>
    </source>
</evidence>
<dbReference type="InterPro" id="IPR003583">
    <property type="entry name" value="Hlx-hairpin-Hlx_DNA-bd_motif"/>
</dbReference>
<dbReference type="EMBL" id="CP080544">
    <property type="protein sequence ID" value="QYR52311.1"/>
    <property type="molecule type" value="Genomic_DNA"/>
</dbReference>
<evidence type="ECO:0000256" key="1">
    <source>
        <dbReference type="ARBA" id="ARBA00022490"/>
    </source>
</evidence>
<comment type="similarity">
    <text evidence="7">Belongs to the UvrC family.</text>
</comment>
<dbReference type="SMART" id="SM00278">
    <property type="entry name" value="HhH1"/>
    <property type="match status" value="2"/>
</dbReference>
<comment type="function">
    <text evidence="7">The UvrABC repair system catalyzes the recognition and processing of DNA lesions. UvrC both incises the 5' and 3' sides of the lesion. The N-terminal half is responsible for the 3' incision and the C-terminal half is responsible for the 5' incision.</text>
</comment>
<dbReference type="NCBIfam" id="TIGR00194">
    <property type="entry name" value="uvrC"/>
    <property type="match status" value="1"/>
</dbReference>
<comment type="subunit">
    <text evidence="7">Interacts with UvrB in an incision complex.</text>
</comment>
<feature type="domain" description="UVR" evidence="8">
    <location>
        <begin position="206"/>
        <end position="241"/>
    </location>
</feature>
<dbReference type="PANTHER" id="PTHR30562:SF1">
    <property type="entry name" value="UVRABC SYSTEM PROTEIN C"/>
    <property type="match status" value="1"/>
</dbReference>